<comment type="caution">
    <text evidence="4">The sequence shown here is derived from an EMBL/GenBank/DDBJ whole genome shotgun (WGS) entry which is preliminary data.</text>
</comment>
<dbReference type="SUPFAM" id="SSF53335">
    <property type="entry name" value="S-adenosyl-L-methionine-dependent methyltransferases"/>
    <property type="match status" value="1"/>
</dbReference>
<dbReference type="Proteomes" id="UP000192997">
    <property type="component" value="Unassembled WGS sequence"/>
</dbReference>
<dbReference type="Pfam" id="PF01135">
    <property type="entry name" value="PCMT"/>
    <property type="match status" value="1"/>
</dbReference>
<evidence type="ECO:0000256" key="1">
    <source>
        <dbReference type="ARBA" id="ARBA00005369"/>
    </source>
</evidence>
<dbReference type="EMBL" id="NBYN01000024">
    <property type="protein sequence ID" value="OSO93755.1"/>
    <property type="molecule type" value="Genomic_DNA"/>
</dbReference>
<dbReference type="Gene3D" id="3.40.50.150">
    <property type="entry name" value="Vaccinia Virus protein VP39"/>
    <property type="match status" value="1"/>
</dbReference>
<sequence length="184" mass="19769">MDFAERRRNMVEGQLRTNKVIDERLIAAMSSVPREKFVPAKLAGVAYVDEDLALGGGKYLMEPMVFARLVQALALEPGQRVLIVGDFTGYAAAVLKDMGVTLASDADDSAVDAVLFAGAIGELLDTYTRRLNEGGRIVGVLTAPGEPGRATLWRKFAGDVTSITMFDAATPVLPGFEKQPGFVF</sequence>
<evidence type="ECO:0000256" key="3">
    <source>
        <dbReference type="ARBA" id="ARBA00030757"/>
    </source>
</evidence>
<dbReference type="GO" id="GO:0005737">
    <property type="term" value="C:cytoplasm"/>
    <property type="evidence" value="ECO:0007669"/>
    <property type="project" value="TreeGrafter"/>
</dbReference>
<accession>A0A1X4G973</accession>
<organism evidence="4 5">
    <name type="scientific">Cylindrospermopsis raciborskii CENA303</name>
    <dbReference type="NCBI Taxonomy" id="1170769"/>
    <lineage>
        <taxon>Bacteria</taxon>
        <taxon>Bacillati</taxon>
        <taxon>Cyanobacteriota</taxon>
        <taxon>Cyanophyceae</taxon>
        <taxon>Nostocales</taxon>
        <taxon>Aphanizomenonaceae</taxon>
        <taxon>Cylindrospermopsis</taxon>
    </lineage>
</organism>
<name>A0A1X4G973_9CYAN</name>
<dbReference type="AlphaFoldDB" id="A0A1X4G973"/>
<reference evidence="5" key="1">
    <citation type="submission" date="2017-04" db="EMBL/GenBank/DDBJ databases">
        <authorList>
            <person name="Abreu V.A."/>
            <person name="Popin R.V."/>
            <person name="Rigonato J."/>
            <person name="Andreote A.P."/>
            <person name="Schaker P.C."/>
            <person name="Hoff-Risseti C."/>
            <person name="Alvarenga D.O."/>
            <person name="Varani A.M."/>
            <person name="Fiore M.F."/>
        </authorList>
    </citation>
    <scope>NUCLEOTIDE SEQUENCE [LARGE SCALE GENOMIC DNA]</scope>
    <source>
        <strain evidence="5">CENA303</strain>
    </source>
</reference>
<dbReference type="InterPro" id="IPR029063">
    <property type="entry name" value="SAM-dependent_MTases_sf"/>
</dbReference>
<evidence type="ECO:0000256" key="2">
    <source>
        <dbReference type="ARBA" id="ARBA00013346"/>
    </source>
</evidence>
<dbReference type="PANTHER" id="PTHR11579">
    <property type="entry name" value="PROTEIN-L-ISOASPARTATE O-METHYLTRANSFERASE"/>
    <property type="match status" value="1"/>
</dbReference>
<comment type="similarity">
    <text evidence="1">Belongs to the methyltransferase superfamily. L-isoaspartyl/D-aspartyl protein methyltransferase family.</text>
</comment>
<dbReference type="InterPro" id="IPR000682">
    <property type="entry name" value="PCMT"/>
</dbReference>
<gene>
    <name evidence="4" type="ORF">B7O87_05405</name>
</gene>
<dbReference type="PANTHER" id="PTHR11579:SF18">
    <property type="entry name" value="PROTEIN-L-ISOASPARTATE O-METHYLTRANSFERASE"/>
    <property type="match status" value="1"/>
</dbReference>
<evidence type="ECO:0000313" key="4">
    <source>
        <dbReference type="EMBL" id="OSO93755.1"/>
    </source>
</evidence>
<dbReference type="GO" id="GO:0004719">
    <property type="term" value="F:protein-L-isoaspartate (D-aspartate) O-methyltransferase activity"/>
    <property type="evidence" value="ECO:0007669"/>
    <property type="project" value="InterPro"/>
</dbReference>
<proteinExistence type="inferred from homology"/>
<protein>
    <recommendedName>
        <fullName evidence="2">Protein-L-isoaspartate O-methyltransferase</fullName>
    </recommendedName>
    <alternativeName>
        <fullName evidence="3">Protein L-isoaspartyl methyltransferase</fullName>
    </alternativeName>
</protein>
<evidence type="ECO:0000313" key="5">
    <source>
        <dbReference type="Proteomes" id="UP000192997"/>
    </source>
</evidence>